<evidence type="ECO:0000256" key="5">
    <source>
        <dbReference type="ARBA" id="ARBA00023136"/>
    </source>
</evidence>
<feature type="transmembrane region" description="Helical" evidence="6">
    <location>
        <begin position="21"/>
        <end position="39"/>
    </location>
</feature>
<feature type="transmembrane region" description="Helical" evidence="6">
    <location>
        <begin position="45"/>
        <end position="67"/>
    </location>
</feature>
<evidence type="ECO:0000256" key="1">
    <source>
        <dbReference type="ARBA" id="ARBA00004141"/>
    </source>
</evidence>
<dbReference type="PANTHER" id="PTHR38459:SF1">
    <property type="entry name" value="PROPHAGE BACTOPRENOL-LINKED GLUCOSE TRANSLOCASE HOMOLOG"/>
    <property type="match status" value="1"/>
</dbReference>
<evidence type="ECO:0000256" key="4">
    <source>
        <dbReference type="ARBA" id="ARBA00022989"/>
    </source>
</evidence>
<evidence type="ECO:0000256" key="3">
    <source>
        <dbReference type="ARBA" id="ARBA00022692"/>
    </source>
</evidence>
<evidence type="ECO:0000256" key="2">
    <source>
        <dbReference type="ARBA" id="ARBA00009399"/>
    </source>
</evidence>
<dbReference type="GO" id="GO:0005886">
    <property type="term" value="C:plasma membrane"/>
    <property type="evidence" value="ECO:0007669"/>
    <property type="project" value="TreeGrafter"/>
</dbReference>
<proteinExistence type="inferred from homology"/>
<dbReference type="OrthoDB" id="2666802at2"/>
<name>A0A558BU59_9PSEU</name>
<comment type="caution">
    <text evidence="8">The sequence shown here is derived from an EMBL/GenBank/DDBJ whole genome shotgun (WGS) entry which is preliminary data.</text>
</comment>
<keyword evidence="5 6" id="KW-0472">Membrane</keyword>
<feature type="transmembrane region" description="Helical" evidence="6">
    <location>
        <begin position="109"/>
        <end position="131"/>
    </location>
</feature>
<accession>A0A558BU59</accession>
<keyword evidence="9" id="KW-1185">Reference proteome</keyword>
<keyword evidence="4 6" id="KW-1133">Transmembrane helix</keyword>
<gene>
    <name evidence="8" type="ORF">FNH05_23445</name>
</gene>
<reference evidence="8 9" key="1">
    <citation type="submission" date="2019-07" db="EMBL/GenBank/DDBJ databases">
        <authorList>
            <person name="Duangmal K."/>
            <person name="Teo W.F.A."/>
        </authorList>
    </citation>
    <scope>NUCLEOTIDE SEQUENCE [LARGE SCALE GENOMIC DNA]</scope>
    <source>
        <strain evidence="8 9">TBRC 6029</strain>
    </source>
</reference>
<dbReference type="Proteomes" id="UP000320011">
    <property type="component" value="Unassembled WGS sequence"/>
</dbReference>
<dbReference type="EMBL" id="VJWX01000267">
    <property type="protein sequence ID" value="TVT40032.1"/>
    <property type="molecule type" value="Genomic_DNA"/>
</dbReference>
<comment type="subcellular location">
    <subcellularLocation>
        <location evidence="1">Membrane</location>
        <topology evidence="1">Multi-pass membrane protein</topology>
    </subcellularLocation>
</comment>
<evidence type="ECO:0000259" key="7">
    <source>
        <dbReference type="Pfam" id="PF04138"/>
    </source>
</evidence>
<evidence type="ECO:0000313" key="9">
    <source>
        <dbReference type="Proteomes" id="UP000320011"/>
    </source>
</evidence>
<reference evidence="8 9" key="2">
    <citation type="submission" date="2019-08" db="EMBL/GenBank/DDBJ databases">
        <title>Amycolatopsis acidicola sp. nov., isolated from peat swamp forest soil.</title>
        <authorList>
            <person name="Srisuk N."/>
        </authorList>
    </citation>
    <scope>NUCLEOTIDE SEQUENCE [LARGE SCALE GENOMIC DNA]</scope>
    <source>
        <strain evidence="8 9">TBRC 6029</strain>
    </source>
</reference>
<dbReference type="GO" id="GO:0000271">
    <property type="term" value="P:polysaccharide biosynthetic process"/>
    <property type="evidence" value="ECO:0007669"/>
    <property type="project" value="InterPro"/>
</dbReference>
<evidence type="ECO:0000313" key="8">
    <source>
        <dbReference type="EMBL" id="TVT40032.1"/>
    </source>
</evidence>
<dbReference type="Pfam" id="PF04138">
    <property type="entry name" value="GtrA_DPMS_TM"/>
    <property type="match status" value="1"/>
</dbReference>
<keyword evidence="3 6" id="KW-0812">Transmembrane</keyword>
<comment type="similarity">
    <text evidence="2">Belongs to the GtrA family.</text>
</comment>
<dbReference type="RefSeq" id="WP_144590872.1">
    <property type="nucleotide sequence ID" value="NZ_VJWX01000267.1"/>
</dbReference>
<protein>
    <submittedName>
        <fullName evidence="8">GtrA family protein</fullName>
    </submittedName>
</protein>
<dbReference type="InterPro" id="IPR051401">
    <property type="entry name" value="GtrA_CellWall_Glycosyl"/>
</dbReference>
<organism evidence="8 9">
    <name type="scientific">Amycolatopsis rhizosphaerae</name>
    <dbReference type="NCBI Taxonomy" id="2053003"/>
    <lineage>
        <taxon>Bacteria</taxon>
        <taxon>Bacillati</taxon>
        <taxon>Actinomycetota</taxon>
        <taxon>Actinomycetes</taxon>
        <taxon>Pseudonocardiales</taxon>
        <taxon>Pseudonocardiaceae</taxon>
        <taxon>Amycolatopsis</taxon>
    </lineage>
</organism>
<evidence type="ECO:0000256" key="6">
    <source>
        <dbReference type="SAM" id="Phobius"/>
    </source>
</evidence>
<dbReference type="InterPro" id="IPR007267">
    <property type="entry name" value="GtrA_DPMS_TM"/>
</dbReference>
<feature type="domain" description="GtrA/DPMS transmembrane" evidence="7">
    <location>
        <begin position="20"/>
        <end position="128"/>
    </location>
</feature>
<dbReference type="PANTHER" id="PTHR38459">
    <property type="entry name" value="PROPHAGE BACTOPRENOL-LINKED GLUCOSE TRANSLOCASE HOMOLOG"/>
    <property type="match status" value="1"/>
</dbReference>
<sequence length="139" mass="15268">MTERAVKRARVAGEAGRLIRFGLVGVANTVIYYGLYLLGHLVLPYLLAHVIAFALATAGSFLLNCYFTFRIRPTLRKFLLFPLSSLTNFVLTSVGLYALVGLWHLDERIAPLLAAAVAVPVTFLVAQVILVPRPDQGRT</sequence>
<dbReference type="AlphaFoldDB" id="A0A558BU59"/>
<feature type="transmembrane region" description="Helical" evidence="6">
    <location>
        <begin position="79"/>
        <end position="103"/>
    </location>
</feature>